<evidence type="ECO:0000256" key="1">
    <source>
        <dbReference type="SAM" id="Phobius"/>
    </source>
</evidence>
<dbReference type="Proteomes" id="UP000555103">
    <property type="component" value="Unassembled WGS sequence"/>
</dbReference>
<sequence length="150" mass="16720">MIQRIQTIFLLLTAILMGVTIICPLLGIDDGSKFIQSFHSYGIGVFGSGCHTWGVLTFAVLGTLLPLINIFLYKKRKLQANIGLLTALCIIIFYVTFAVYLNAFLGKMDEYIIQVQVGIILPVIALIFDLLAVSKIKKDEKLVKSLDRIR</sequence>
<keyword evidence="1" id="KW-1133">Transmembrane helix</keyword>
<dbReference type="Pfam" id="PF14126">
    <property type="entry name" value="DUF4293"/>
    <property type="match status" value="1"/>
</dbReference>
<organism evidence="2 3">
    <name type="scientific">Dysgonomonas hofstadii</name>
    <dbReference type="NCBI Taxonomy" id="637886"/>
    <lineage>
        <taxon>Bacteria</taxon>
        <taxon>Pseudomonadati</taxon>
        <taxon>Bacteroidota</taxon>
        <taxon>Bacteroidia</taxon>
        <taxon>Bacteroidales</taxon>
        <taxon>Dysgonomonadaceae</taxon>
        <taxon>Dysgonomonas</taxon>
    </lineage>
</organism>
<feature type="transmembrane region" description="Helical" evidence="1">
    <location>
        <begin position="84"/>
        <end position="105"/>
    </location>
</feature>
<keyword evidence="1" id="KW-0472">Membrane</keyword>
<accession>A0A840CRL1</accession>
<dbReference type="EMBL" id="JACIEP010000003">
    <property type="protein sequence ID" value="MBB4035172.1"/>
    <property type="molecule type" value="Genomic_DNA"/>
</dbReference>
<name>A0A840CRL1_9BACT</name>
<dbReference type="RefSeq" id="WP_183306116.1">
    <property type="nucleotide sequence ID" value="NZ_JACIEP010000003.1"/>
</dbReference>
<keyword evidence="3" id="KW-1185">Reference proteome</keyword>
<protein>
    <submittedName>
        <fullName evidence="2">Uncharacterized BrkB/YihY/UPF0761 family membrane protein</fullName>
    </submittedName>
</protein>
<feature type="transmembrane region" description="Helical" evidence="1">
    <location>
        <begin position="111"/>
        <end position="132"/>
    </location>
</feature>
<proteinExistence type="predicted"/>
<reference evidence="2 3" key="1">
    <citation type="submission" date="2020-08" db="EMBL/GenBank/DDBJ databases">
        <title>Genomic Encyclopedia of Type Strains, Phase IV (KMG-IV): sequencing the most valuable type-strain genomes for metagenomic binning, comparative biology and taxonomic classification.</title>
        <authorList>
            <person name="Goeker M."/>
        </authorList>
    </citation>
    <scope>NUCLEOTIDE SEQUENCE [LARGE SCALE GENOMIC DNA]</scope>
    <source>
        <strain evidence="2 3">DSM 104969</strain>
    </source>
</reference>
<evidence type="ECO:0000313" key="3">
    <source>
        <dbReference type="Proteomes" id="UP000555103"/>
    </source>
</evidence>
<dbReference type="InterPro" id="IPR025635">
    <property type="entry name" value="DUF4293"/>
</dbReference>
<keyword evidence="1" id="KW-0812">Transmembrane</keyword>
<comment type="caution">
    <text evidence="2">The sequence shown here is derived from an EMBL/GenBank/DDBJ whole genome shotgun (WGS) entry which is preliminary data.</text>
</comment>
<dbReference type="AlphaFoldDB" id="A0A840CRL1"/>
<feature type="transmembrane region" description="Helical" evidence="1">
    <location>
        <begin position="53"/>
        <end position="72"/>
    </location>
</feature>
<gene>
    <name evidence="2" type="ORF">GGR21_001061</name>
</gene>
<evidence type="ECO:0000313" key="2">
    <source>
        <dbReference type="EMBL" id="MBB4035172.1"/>
    </source>
</evidence>
<feature type="transmembrane region" description="Helical" evidence="1">
    <location>
        <begin position="7"/>
        <end position="28"/>
    </location>
</feature>